<organism evidence="2 3">
    <name type="scientific">Phytophthora infestans</name>
    <name type="common">Potato late blight agent</name>
    <name type="synonym">Botrytis infestans</name>
    <dbReference type="NCBI Taxonomy" id="4787"/>
    <lineage>
        <taxon>Eukaryota</taxon>
        <taxon>Sar</taxon>
        <taxon>Stramenopiles</taxon>
        <taxon>Oomycota</taxon>
        <taxon>Peronosporomycetes</taxon>
        <taxon>Peronosporales</taxon>
        <taxon>Peronosporaceae</taxon>
        <taxon>Phytophthora</taxon>
    </lineage>
</organism>
<proteinExistence type="predicted"/>
<accession>A0A8S9UMN3</accession>
<dbReference type="Proteomes" id="UP000704712">
    <property type="component" value="Unassembled WGS sequence"/>
</dbReference>
<feature type="compositionally biased region" description="Low complexity" evidence="1">
    <location>
        <begin position="244"/>
        <end position="275"/>
    </location>
</feature>
<dbReference type="EMBL" id="JAACNO010001471">
    <property type="protein sequence ID" value="KAF4140299.1"/>
    <property type="molecule type" value="Genomic_DNA"/>
</dbReference>
<reference evidence="2" key="1">
    <citation type="submission" date="2020-03" db="EMBL/GenBank/DDBJ databases">
        <title>Hybrid Assembly of Korean Phytophthora infestans isolates.</title>
        <authorList>
            <person name="Prokchorchik M."/>
            <person name="Lee Y."/>
            <person name="Seo J."/>
            <person name="Cho J.-H."/>
            <person name="Park Y.-E."/>
            <person name="Jang D.-C."/>
            <person name="Im J.-S."/>
            <person name="Choi J.-G."/>
            <person name="Park H.-J."/>
            <person name="Lee G.-B."/>
            <person name="Lee Y.-G."/>
            <person name="Hong S.-Y."/>
            <person name="Cho K."/>
            <person name="Sohn K.H."/>
        </authorList>
    </citation>
    <scope>NUCLEOTIDE SEQUENCE</scope>
    <source>
        <strain evidence="2">KR_2_A2</strain>
    </source>
</reference>
<evidence type="ECO:0000313" key="2">
    <source>
        <dbReference type="EMBL" id="KAF4140299.1"/>
    </source>
</evidence>
<name>A0A8S9UMN3_PHYIN</name>
<comment type="caution">
    <text evidence="2">The sequence shown here is derived from an EMBL/GenBank/DDBJ whole genome shotgun (WGS) entry which is preliminary data.</text>
</comment>
<feature type="region of interest" description="Disordered" evidence="1">
    <location>
        <begin position="234"/>
        <end position="276"/>
    </location>
</feature>
<evidence type="ECO:0000313" key="3">
    <source>
        <dbReference type="Proteomes" id="UP000704712"/>
    </source>
</evidence>
<gene>
    <name evidence="2" type="ORF">GN958_ATG10463</name>
</gene>
<protein>
    <submittedName>
        <fullName evidence="2">Uncharacterized protein</fullName>
    </submittedName>
</protein>
<sequence>MCDTRRSVIRSPILHPNRKKFTTFKSALVAVLIQASFTYQAAGHGNIFEPNPQGADEAHRWFFGDPAGSFDMPELVGKYTYGEYYKGVDSWFTKNNVDSVKDFFKKYVPEVPECGNTKKNGTPQPLPSDGYVKHDSLGNSHPGPCEVWCDDIRVFHDTNCAGKFAGEVPTKVPIDMKTCKSSSELVFYWLALHVQPWQVYINCVTLDGAGSPGSSSKNSTSKATKAATAPTYSFDKTLDDDSAADQSQPAETPITTTAPETQAPPGTTAPSTSSSKCLRRRMSIGILVGTSPANLPAQLMS</sequence>
<feature type="region of interest" description="Disordered" evidence="1">
    <location>
        <begin position="115"/>
        <end position="135"/>
    </location>
</feature>
<dbReference type="AlphaFoldDB" id="A0A8S9UMN3"/>
<evidence type="ECO:0000256" key="1">
    <source>
        <dbReference type="SAM" id="MobiDB-lite"/>
    </source>
</evidence>